<feature type="compositionally biased region" description="Polar residues" evidence="1">
    <location>
        <begin position="409"/>
        <end position="422"/>
    </location>
</feature>
<feature type="compositionally biased region" description="Polar residues" evidence="1">
    <location>
        <begin position="27"/>
        <end position="46"/>
    </location>
</feature>
<feature type="compositionally biased region" description="Polar residues" evidence="1">
    <location>
        <begin position="105"/>
        <end position="116"/>
    </location>
</feature>
<organism evidence="2 3">
    <name type="scientific">Lentinula lateritia</name>
    <dbReference type="NCBI Taxonomy" id="40482"/>
    <lineage>
        <taxon>Eukaryota</taxon>
        <taxon>Fungi</taxon>
        <taxon>Dikarya</taxon>
        <taxon>Basidiomycota</taxon>
        <taxon>Agaricomycotina</taxon>
        <taxon>Agaricomycetes</taxon>
        <taxon>Agaricomycetidae</taxon>
        <taxon>Agaricales</taxon>
        <taxon>Marasmiineae</taxon>
        <taxon>Omphalotaceae</taxon>
        <taxon>Lentinula</taxon>
    </lineage>
</organism>
<feature type="compositionally biased region" description="Polar residues" evidence="1">
    <location>
        <begin position="73"/>
        <end position="98"/>
    </location>
</feature>
<accession>A0ABQ8V207</accession>
<evidence type="ECO:0000313" key="2">
    <source>
        <dbReference type="EMBL" id="KAJ4470071.1"/>
    </source>
</evidence>
<keyword evidence="3" id="KW-1185">Reference proteome</keyword>
<gene>
    <name evidence="2" type="ORF">C8R41DRAFT_924970</name>
</gene>
<name>A0ABQ8V207_9AGAR</name>
<feature type="region of interest" description="Disordered" evidence="1">
    <location>
        <begin position="1"/>
        <end position="153"/>
    </location>
</feature>
<sequence length="510" mass="55567">MNGKDLARHGNGADAGFKAVEHKISSPPKNNNDNASRSRSPHTPSIHTHPLNLTLNSSLNMTRISPIPKKGSSPDTARTSADDNSPTTPDLQTQTQWSIGERPTPSASQTSMNEMQTPGPANIKAKGTPKKGAGSKKPDTLTNASFPLPIEPPTSTINTSGDVLAILKLSTSEKKNRIIDVGKVVDANFRVLGGLHLELEKRLTDHSAHIGEDIAELSTRLDNLEVADLTSIEGGLQDTSLTSRPVSAGVGILHDLKSCISALEKTDEERGNDIQVAETEKMVKKLRGDISNLKDKAELDRQFAKTLATPKDVNNACTFATREVAMLRTKLSDEIKSELNRGRSLASAPDGYQLSQSPSPHHHHSQAPGRYRSRSASPFSQRRHALPLPPPPPPPPTSTSRNKRRHSASQDSRPNKKGQQQHPAAEKVSLYLGPFPSTFCAQTMGNVRQWFSEVVQPTYCPYILDATDGYYKIAFGTRANADDFAASWKANFAQSDLRNYHGIHIRQGDF</sequence>
<feature type="region of interest" description="Disordered" evidence="1">
    <location>
        <begin position="341"/>
        <end position="424"/>
    </location>
</feature>
<protein>
    <recommendedName>
        <fullName evidence="4">RRM domain-containing protein</fullName>
    </recommendedName>
</protein>
<evidence type="ECO:0000256" key="1">
    <source>
        <dbReference type="SAM" id="MobiDB-lite"/>
    </source>
</evidence>
<comment type="caution">
    <text evidence="2">The sequence shown here is derived from an EMBL/GenBank/DDBJ whole genome shotgun (WGS) entry which is preliminary data.</text>
</comment>
<reference evidence="2" key="1">
    <citation type="submission" date="2022-08" db="EMBL/GenBank/DDBJ databases">
        <title>A Global Phylogenomic Analysis of the Shiitake Genus Lentinula.</title>
        <authorList>
            <consortium name="DOE Joint Genome Institute"/>
            <person name="Sierra-Patev S."/>
            <person name="Min B."/>
            <person name="Naranjo-Ortiz M."/>
            <person name="Looney B."/>
            <person name="Konkel Z."/>
            <person name="Slot J.C."/>
            <person name="Sakamoto Y."/>
            <person name="Steenwyk J.L."/>
            <person name="Rokas A."/>
            <person name="Carro J."/>
            <person name="Camarero S."/>
            <person name="Ferreira P."/>
            <person name="Molpeceres G."/>
            <person name="Ruiz-Duenas F.J."/>
            <person name="Serrano A."/>
            <person name="Henrissat B."/>
            <person name="Drula E."/>
            <person name="Hughes K.W."/>
            <person name="Mata J.L."/>
            <person name="Ishikawa N.K."/>
            <person name="Vargas-Isla R."/>
            <person name="Ushijima S."/>
            <person name="Smith C.A."/>
            <person name="Ahrendt S."/>
            <person name="Andreopoulos W."/>
            <person name="He G."/>
            <person name="Labutti K."/>
            <person name="Lipzen A."/>
            <person name="Ng V."/>
            <person name="Riley R."/>
            <person name="Sandor L."/>
            <person name="Barry K."/>
            <person name="Martinez A.T."/>
            <person name="Xiao Y."/>
            <person name="Gibbons J.G."/>
            <person name="Terashima K."/>
            <person name="Grigoriev I.V."/>
            <person name="Hibbett D.S."/>
        </authorList>
    </citation>
    <scope>NUCLEOTIDE SEQUENCE</scope>
    <source>
        <strain evidence="2">RHP3577 ss4</strain>
    </source>
</reference>
<dbReference type="Proteomes" id="UP001150217">
    <property type="component" value="Unassembled WGS sequence"/>
</dbReference>
<dbReference type="EMBL" id="JANVFT010000093">
    <property type="protein sequence ID" value="KAJ4470071.1"/>
    <property type="molecule type" value="Genomic_DNA"/>
</dbReference>
<evidence type="ECO:0000313" key="3">
    <source>
        <dbReference type="Proteomes" id="UP001150217"/>
    </source>
</evidence>
<feature type="compositionally biased region" description="Pro residues" evidence="1">
    <location>
        <begin position="387"/>
        <end position="397"/>
    </location>
</feature>
<evidence type="ECO:0008006" key="4">
    <source>
        <dbReference type="Google" id="ProtNLM"/>
    </source>
</evidence>
<feature type="compositionally biased region" description="Low complexity" evidence="1">
    <location>
        <begin position="51"/>
        <end position="60"/>
    </location>
</feature>
<proteinExistence type="predicted"/>